<dbReference type="RefSeq" id="WP_076461815.1">
    <property type="nucleotide sequence ID" value="NZ_FTMN01000002.1"/>
</dbReference>
<protein>
    <submittedName>
        <fullName evidence="1">Uncharacterized protein</fullName>
    </submittedName>
</protein>
<dbReference type="Proteomes" id="UP000186895">
    <property type="component" value="Unassembled WGS sequence"/>
</dbReference>
<evidence type="ECO:0000313" key="1">
    <source>
        <dbReference type="EMBL" id="SIQ13672.1"/>
    </source>
</evidence>
<proteinExistence type="predicted"/>
<dbReference type="STRING" id="49186.SAMN05421647_102382"/>
<dbReference type="AlphaFoldDB" id="A0A1N6QAV2"/>
<name>A0A1N6QAV2_9GAMM</name>
<evidence type="ECO:0000313" key="2">
    <source>
        <dbReference type="Proteomes" id="UP000186895"/>
    </source>
</evidence>
<dbReference type="EMBL" id="FTMN01000002">
    <property type="protein sequence ID" value="SIQ13672.1"/>
    <property type="molecule type" value="Genomic_DNA"/>
</dbReference>
<organism evidence="1 2">
    <name type="scientific">Marinobacterium stanieri</name>
    <dbReference type="NCBI Taxonomy" id="49186"/>
    <lineage>
        <taxon>Bacteria</taxon>
        <taxon>Pseudomonadati</taxon>
        <taxon>Pseudomonadota</taxon>
        <taxon>Gammaproteobacteria</taxon>
        <taxon>Oceanospirillales</taxon>
        <taxon>Oceanospirillaceae</taxon>
        <taxon>Marinobacterium</taxon>
    </lineage>
</organism>
<gene>
    <name evidence="1" type="ORF">SAMN05421647_102382</name>
</gene>
<keyword evidence="2" id="KW-1185">Reference proteome</keyword>
<reference evidence="2" key="1">
    <citation type="submission" date="2017-01" db="EMBL/GenBank/DDBJ databases">
        <authorList>
            <person name="Varghese N."/>
            <person name="Submissions S."/>
        </authorList>
    </citation>
    <scope>NUCLEOTIDE SEQUENCE [LARGE SCALE GENOMIC DNA]</scope>
    <source>
        <strain evidence="2">DSM 7027</strain>
    </source>
</reference>
<sequence length="681" mass="76185">MPLNTYTINSHTLGGAPASFGTRYPARKLLTLRQSVYVERPARKLLTLRQWVAFRVTPARKLLTLRQQVVQTVNHPARKLLTLRQVVQRRVPARRLLTLRQQVFDPTAPVTTKVPAARVVIGKKDVTSQTKLMSQIVINHGEDQPSTAAFHLRFEVNAPISIPAFHGKTVEIYTYTDPTDANSELERLFTGEVNDARYDRNTRAVVFDCSNLRGEQLGEEDQQELLQLTQAVYSEMTQKEGAEGNEFVNEMMKTVAGSLGYTREGDLYYYSWGTDGKPVDWTFTDADVHRNDITVDFQTRDQIKNTVSISLEYRYYALRTVTTTVKGVKGLQDFFSDGKGSFLRESLVDRIQNGFSPWFAIDYELYNTPPVGKYGSIGVVRQRLDRGMGYTANLERYIAQPVTEHYEITVTAPQSVRAYRKEVKGTALSFAIESDFDTATFEDREAVYAEQTMQRPARWTQWPTGGTIERWADAVATATYLAPTTDGGQIPVADDKRPLFNAGFGVSVKIGAKEIIQSHRQNYIDIVCRKRIIPAQIGQVAHINTRVPNAIGQITGLTYIIGDGIRDTRVRTSISYMDDNGAVPAPNWDLPPVPALELPQDRTAITSPMIEGSLYTKGWGPGLSAQATPLIRSINYNTEDSSLDVSAGEVPEQLIDEAETKAAHTFEVPLENADITLINGW</sequence>
<accession>A0A1N6QAV2</accession>